<proteinExistence type="predicted"/>
<dbReference type="Proteomes" id="UP000234681">
    <property type="component" value="Chromosome 7"/>
</dbReference>
<protein>
    <submittedName>
        <fullName evidence="2">LOC362840 (Predicted), isoform CRA_b</fullName>
    </submittedName>
</protein>
<dbReference type="EMBL" id="CH474029">
    <property type="protein sequence ID" value="EDL89370.1"/>
    <property type="molecule type" value="Genomic_DNA"/>
</dbReference>
<name>A6K8V1_RAT</name>
<evidence type="ECO:0000313" key="2">
    <source>
        <dbReference type="EMBL" id="EDL89370.1"/>
    </source>
</evidence>
<accession>A6K8V1</accession>
<reference evidence="3" key="1">
    <citation type="submission" date="2005-09" db="EMBL/GenBank/DDBJ databases">
        <authorList>
            <person name="Mural R.J."/>
            <person name="Li P.W."/>
            <person name="Adams M.D."/>
            <person name="Amanatides P.G."/>
            <person name="Baden-Tillson H."/>
            <person name="Barnstead M."/>
            <person name="Chin S.H."/>
            <person name="Dew I."/>
            <person name="Evans C.A."/>
            <person name="Ferriera S."/>
            <person name="Flanigan M."/>
            <person name="Fosler C."/>
            <person name="Glodek A."/>
            <person name="Gu Z."/>
            <person name="Holt R.A."/>
            <person name="Jennings D."/>
            <person name="Kraft C.L."/>
            <person name="Lu F."/>
            <person name="Nguyen T."/>
            <person name="Nusskern D.R."/>
            <person name="Pfannkoch C.M."/>
            <person name="Sitter C."/>
            <person name="Sutton G.G."/>
            <person name="Venter J.C."/>
            <person name="Wang Z."/>
            <person name="Woodage T."/>
            <person name="Zheng X.H."/>
            <person name="Zhong F."/>
        </authorList>
    </citation>
    <scope>NUCLEOTIDE SEQUENCE [LARGE SCALE GENOMIC DNA]</scope>
    <source>
        <strain>BN</strain>
        <strain evidence="3">Sprague-Dawley</strain>
    </source>
</reference>
<sequence>MVALDNPEGGPEATPSAGTRLASSATGFCKTTLSCQASALDAGCLANPFAGLTLIFWSQAVPSWLPPYAQRLTGEEGLSFQAQATFYQSGCAEFGPGAQSQGTEEFAALGEHPVPPNTAGDSWGPSGGGRWGPDSSCSTWHLRRGLQQCHLCGGLE</sequence>
<feature type="region of interest" description="Disordered" evidence="1">
    <location>
        <begin position="1"/>
        <end position="20"/>
    </location>
</feature>
<evidence type="ECO:0000256" key="1">
    <source>
        <dbReference type="SAM" id="MobiDB-lite"/>
    </source>
</evidence>
<evidence type="ECO:0000313" key="3">
    <source>
        <dbReference type="Proteomes" id="UP000234681"/>
    </source>
</evidence>
<gene>
    <name evidence="2" type="primary">RGD1307067_predicted</name>
    <name evidence="2" type="ORF">rCG_29459</name>
</gene>
<organism evidence="2 3">
    <name type="scientific">Rattus norvegicus</name>
    <name type="common">Rat</name>
    <dbReference type="NCBI Taxonomy" id="10116"/>
    <lineage>
        <taxon>Eukaryota</taxon>
        <taxon>Metazoa</taxon>
        <taxon>Chordata</taxon>
        <taxon>Craniata</taxon>
        <taxon>Vertebrata</taxon>
        <taxon>Euteleostomi</taxon>
        <taxon>Mammalia</taxon>
        <taxon>Eutheria</taxon>
        <taxon>Euarchontoglires</taxon>
        <taxon>Glires</taxon>
        <taxon>Rodentia</taxon>
        <taxon>Myomorpha</taxon>
        <taxon>Muroidea</taxon>
        <taxon>Muridae</taxon>
        <taxon>Murinae</taxon>
        <taxon>Rattus</taxon>
    </lineage>
</organism>
<dbReference type="AlphaFoldDB" id="A6K8V1"/>